<proteinExistence type="predicted"/>
<feature type="compositionally biased region" description="Basic and acidic residues" evidence="1">
    <location>
        <begin position="67"/>
        <end position="79"/>
    </location>
</feature>
<dbReference type="EMBL" id="DSVQ01000003">
    <property type="protein sequence ID" value="HGT37890.1"/>
    <property type="molecule type" value="Genomic_DNA"/>
</dbReference>
<accession>A0A7C4QTA9</accession>
<comment type="caution">
    <text evidence="2">The sequence shown here is derived from an EMBL/GenBank/DDBJ whole genome shotgun (WGS) entry which is preliminary data.</text>
</comment>
<reference evidence="2" key="1">
    <citation type="journal article" date="2020" name="mSystems">
        <title>Genome- and Community-Level Interaction Insights into Carbon Utilization and Element Cycling Functions of Hydrothermarchaeota in Hydrothermal Sediment.</title>
        <authorList>
            <person name="Zhou Z."/>
            <person name="Liu Y."/>
            <person name="Xu W."/>
            <person name="Pan J."/>
            <person name="Luo Z.H."/>
            <person name="Li M."/>
        </authorList>
    </citation>
    <scope>NUCLEOTIDE SEQUENCE [LARGE SCALE GENOMIC DNA]</scope>
    <source>
        <strain evidence="2">SpSt-508</strain>
    </source>
</reference>
<sequence>MPSRAVLERQLKLAEARLAECTQALQQGGCEAGALARSPQWRHAQASCTTLRRRLAAVAAIEANNAEVERRKQQPKVEEEPPPPPPPKAEAAKPAKKSKAAKA</sequence>
<dbReference type="AlphaFoldDB" id="A0A7C4QTA9"/>
<evidence type="ECO:0000313" key="2">
    <source>
        <dbReference type="EMBL" id="HGT37890.1"/>
    </source>
</evidence>
<feature type="region of interest" description="Disordered" evidence="1">
    <location>
        <begin position="65"/>
        <end position="103"/>
    </location>
</feature>
<protein>
    <submittedName>
        <fullName evidence="2">Uncharacterized protein</fullName>
    </submittedName>
</protein>
<organism evidence="2">
    <name type="scientific">Schlesneria paludicola</name>
    <dbReference type="NCBI Taxonomy" id="360056"/>
    <lineage>
        <taxon>Bacteria</taxon>
        <taxon>Pseudomonadati</taxon>
        <taxon>Planctomycetota</taxon>
        <taxon>Planctomycetia</taxon>
        <taxon>Planctomycetales</taxon>
        <taxon>Planctomycetaceae</taxon>
        <taxon>Schlesneria</taxon>
    </lineage>
</organism>
<feature type="compositionally biased region" description="Basic residues" evidence="1">
    <location>
        <begin position="94"/>
        <end position="103"/>
    </location>
</feature>
<evidence type="ECO:0000256" key="1">
    <source>
        <dbReference type="SAM" id="MobiDB-lite"/>
    </source>
</evidence>
<gene>
    <name evidence="2" type="ORF">ENS64_01270</name>
</gene>
<name>A0A7C4QTA9_9PLAN</name>